<dbReference type="EMBL" id="CP033512">
    <property type="protein sequence ID" value="QHG89432.1"/>
    <property type="molecule type" value="Genomic_DNA"/>
</dbReference>
<dbReference type="InterPro" id="IPR027417">
    <property type="entry name" value="P-loop_NTPase"/>
</dbReference>
<dbReference type="KEGG" id="miw:EER00_00775"/>
<sequence length="634" mass="75081">MIIYKKTIDEFIKDCDSDCIHAILLKELKERRGLNIGASVKEIESWKQLKKVANILSELNNKENQFVLLEYVIRDCFKRIDLIIIGKDHHENKNLAIVELKGWSTINLFKDSMLLYPNVSYGPCNHPSYEAYDYYQILTNMYVIDEIKFNFYCYSYLPNYEYSNINVLIDKRFSSIIEKSYAFCKNENNKFINILKNHFSNCIDTNDVDILDDLKYKPSKSFSKDLEEECLSIRLYGTQNITYNRIIDTISDLDKTKKKNLFLISGSAGSGKTVVAFKLMTHLRSLSQTTNLILPGPEFREAVKNIFKNKTSKLFIKGANSHDFGNRIDNLIIDEGHKATGRDSARVFYERALKSINKNIITFIDNQQVVNKKGITKDELKELAYKNNWSITELYLSEQFRSGGDISYIDFLKNIIFNEENYQEKFVNEFFDFKILDHSEFNSMYQKMYHKYNIRMVSFWTTRWDLNSLNPTVKIGNEMYIWNPNWQWLQKYKENGNKTSKEIENLCLKLNFNIDKKGPQYIGYFNTVQGYEFDFIFVHIPKLFFLNEKNEIDVDLSQLEMEEMKSQVWSISKIKNEEEKNNKEKLNKLYFLNRLFVNLTRGTKGTFVYIEDDKLRQHFKNKIIIKKEYTYEKS</sequence>
<accession>A0A6P1LLR3</accession>
<dbReference type="RefSeq" id="WP_129692589.1">
    <property type="nucleotide sequence ID" value="NZ_CP033512.2"/>
</dbReference>
<evidence type="ECO:0000259" key="1">
    <source>
        <dbReference type="Pfam" id="PF09848"/>
    </source>
</evidence>
<evidence type="ECO:0000313" key="3">
    <source>
        <dbReference type="Proteomes" id="UP000464283"/>
    </source>
</evidence>
<evidence type="ECO:0000313" key="2">
    <source>
        <dbReference type="EMBL" id="QHG89432.1"/>
    </source>
</evidence>
<dbReference type="Pfam" id="PF09848">
    <property type="entry name" value="SLFN-g3_helicase"/>
    <property type="match status" value="1"/>
</dbReference>
<dbReference type="Gene3D" id="3.40.50.300">
    <property type="entry name" value="P-loop containing nucleotide triphosphate hydrolases"/>
    <property type="match status" value="1"/>
</dbReference>
<proteinExistence type="predicted"/>
<dbReference type="Proteomes" id="UP000464283">
    <property type="component" value="Chromosome"/>
</dbReference>
<feature type="domain" description="Schlafen group 3-like DNA/RNA helicase" evidence="1">
    <location>
        <begin position="259"/>
        <end position="612"/>
    </location>
</feature>
<dbReference type="InterPro" id="IPR018647">
    <property type="entry name" value="SLFN_3-like_DNA/RNA_helicase"/>
</dbReference>
<dbReference type="SUPFAM" id="SSF52540">
    <property type="entry name" value="P-loop containing nucleoside triphosphate hydrolases"/>
    <property type="match status" value="1"/>
</dbReference>
<dbReference type="AlphaFoldDB" id="A0A6P1LLR3"/>
<organism evidence="2 3">
    <name type="scientific">Malacoplasma iowae 695</name>
    <dbReference type="NCBI Taxonomy" id="1048830"/>
    <lineage>
        <taxon>Bacteria</taxon>
        <taxon>Bacillati</taxon>
        <taxon>Mycoplasmatota</taxon>
        <taxon>Mycoplasmoidales</taxon>
        <taxon>Mycoplasmoidaceae</taxon>
        <taxon>Malacoplasma</taxon>
    </lineage>
</organism>
<dbReference type="GeneID" id="96866713"/>
<gene>
    <name evidence="2" type="ORF">EER00_00775</name>
</gene>
<reference evidence="3" key="1">
    <citation type="submission" date="2018-11" db="EMBL/GenBank/DDBJ databases">
        <title>The first complete genome sequence of Mycoplasma iowae strain 695.</title>
        <authorList>
            <person name="Ghanem M."/>
            <person name="El-Gazzar M."/>
        </authorList>
    </citation>
    <scope>NUCLEOTIDE SEQUENCE [LARGE SCALE GENOMIC DNA]</scope>
    <source>
        <strain evidence="3">695</strain>
    </source>
</reference>
<name>A0A6P1LLR3_MALIO</name>
<protein>
    <submittedName>
        <fullName evidence="2">DUF2075 domain-containing protein</fullName>
    </submittedName>
</protein>